<keyword evidence="1" id="KW-1185">Reference proteome</keyword>
<accession>A0A0K0FWQ9</accession>
<evidence type="ECO:0000313" key="2">
    <source>
        <dbReference type="WBParaSite" id="SVE_1686300.1"/>
    </source>
</evidence>
<evidence type="ECO:0000313" key="1">
    <source>
        <dbReference type="Proteomes" id="UP000035680"/>
    </source>
</evidence>
<protein>
    <submittedName>
        <fullName evidence="2">Uncharacterized protein</fullName>
    </submittedName>
</protein>
<reference evidence="1" key="1">
    <citation type="submission" date="2014-07" db="EMBL/GenBank/DDBJ databases">
        <authorList>
            <person name="Martin A.A"/>
            <person name="De Silva N."/>
        </authorList>
    </citation>
    <scope>NUCLEOTIDE SEQUENCE</scope>
</reference>
<organism evidence="1 2">
    <name type="scientific">Strongyloides venezuelensis</name>
    <name type="common">Threadworm</name>
    <dbReference type="NCBI Taxonomy" id="75913"/>
    <lineage>
        <taxon>Eukaryota</taxon>
        <taxon>Metazoa</taxon>
        <taxon>Ecdysozoa</taxon>
        <taxon>Nematoda</taxon>
        <taxon>Chromadorea</taxon>
        <taxon>Rhabditida</taxon>
        <taxon>Tylenchina</taxon>
        <taxon>Panagrolaimomorpha</taxon>
        <taxon>Strongyloidoidea</taxon>
        <taxon>Strongyloididae</taxon>
        <taxon>Strongyloides</taxon>
    </lineage>
</organism>
<reference evidence="2" key="2">
    <citation type="submission" date="2015-08" db="UniProtKB">
        <authorList>
            <consortium name="WormBaseParasite"/>
        </authorList>
    </citation>
    <scope>IDENTIFICATION</scope>
</reference>
<sequence length="226" mass="27031">MQNRLKSNIRQMNCFNYEFNFNKITGFLEIYIDVLKNNNFDPLKIEKYFTNFIDLDNNKEIIFVKKIQPKREGYYLTLCKNECIVDRYTKRNLTLSNNFLFPSSKSLYFNPNVKDIYLKKSKNHRYKNLSSNFDDHLKLRNDKIKKYELLKIMPKKLKLNEWNRVSKDIKVAIFKDFVNDLEKHLKETENITKTFKATNIISVVKINSTQINLSPISVMDKNTNNN</sequence>
<name>A0A0K0FWQ9_STRVS</name>
<dbReference type="STRING" id="75913.A0A0K0FWQ9"/>
<dbReference type="AlphaFoldDB" id="A0A0K0FWQ9"/>
<proteinExistence type="predicted"/>
<dbReference type="Proteomes" id="UP000035680">
    <property type="component" value="Unassembled WGS sequence"/>
</dbReference>
<dbReference type="WBParaSite" id="SVE_1686300.1">
    <property type="protein sequence ID" value="SVE_1686300.1"/>
    <property type="gene ID" value="SVE_1686300"/>
</dbReference>